<keyword evidence="1" id="KW-0812">Transmembrane</keyword>
<gene>
    <name evidence="3" type="ORF">FYJ76_13300</name>
    <name evidence="5" type="ORF">GMD52_12630</name>
    <name evidence="4" type="ORF">GMD59_04900</name>
</gene>
<keyword evidence="1" id="KW-1133">Transmembrane helix</keyword>
<evidence type="ECO:0000256" key="1">
    <source>
        <dbReference type="SAM" id="Phobius"/>
    </source>
</evidence>
<name>A0A6I2UA76_9FIRM</name>
<dbReference type="PANTHER" id="PTHR34220:SF7">
    <property type="entry name" value="SENSOR HISTIDINE KINASE YPDA"/>
    <property type="match status" value="1"/>
</dbReference>
<dbReference type="AlphaFoldDB" id="A0A6I2UA76"/>
<feature type="transmembrane region" description="Helical" evidence="1">
    <location>
        <begin position="12"/>
        <end position="35"/>
    </location>
</feature>
<proteinExistence type="predicted"/>
<dbReference type="GO" id="GO:0016020">
    <property type="term" value="C:membrane"/>
    <property type="evidence" value="ECO:0007669"/>
    <property type="project" value="InterPro"/>
</dbReference>
<dbReference type="EMBL" id="WMZR01000017">
    <property type="protein sequence ID" value="MTS52379.1"/>
    <property type="molecule type" value="Genomic_DNA"/>
</dbReference>
<accession>A0A6I2UA76</accession>
<dbReference type="InterPro" id="IPR036890">
    <property type="entry name" value="HATPase_C_sf"/>
</dbReference>
<dbReference type="Proteomes" id="UP000449193">
    <property type="component" value="Unassembled WGS sequence"/>
</dbReference>
<feature type="domain" description="Signal transduction histidine kinase internal region" evidence="2">
    <location>
        <begin position="364"/>
        <end position="436"/>
    </location>
</feature>
<dbReference type="GO" id="GO:0000155">
    <property type="term" value="F:phosphorelay sensor kinase activity"/>
    <property type="evidence" value="ECO:0007669"/>
    <property type="project" value="InterPro"/>
</dbReference>
<dbReference type="Pfam" id="PF06580">
    <property type="entry name" value="His_kinase"/>
    <property type="match status" value="1"/>
</dbReference>
<comment type="caution">
    <text evidence="3">The sequence shown here is derived from an EMBL/GenBank/DDBJ whole genome shotgun (WGS) entry which is preliminary data.</text>
</comment>
<organism evidence="3 6">
    <name type="scientific">Ruthenibacterium lactatiformans</name>
    <dbReference type="NCBI Taxonomy" id="1550024"/>
    <lineage>
        <taxon>Bacteria</taxon>
        <taxon>Bacillati</taxon>
        <taxon>Bacillota</taxon>
        <taxon>Clostridia</taxon>
        <taxon>Eubacteriales</taxon>
        <taxon>Oscillospiraceae</taxon>
        <taxon>Ruthenibacterium</taxon>
    </lineage>
</organism>
<evidence type="ECO:0000313" key="8">
    <source>
        <dbReference type="Proteomes" id="UP000472755"/>
    </source>
</evidence>
<protein>
    <recommendedName>
        <fullName evidence="2">Signal transduction histidine kinase internal region domain-containing protein</fullName>
    </recommendedName>
</protein>
<dbReference type="Proteomes" id="UP000431913">
    <property type="component" value="Unassembled WGS sequence"/>
</dbReference>
<reference evidence="7 8" key="1">
    <citation type="journal article" date="2019" name="Nat. Med.">
        <title>A library of human gut bacterial isolates paired with longitudinal multiomics data enables mechanistic microbiome research.</title>
        <authorList>
            <person name="Poyet M."/>
            <person name="Groussin M."/>
            <person name="Gibbons S.M."/>
            <person name="Avila-Pacheco J."/>
            <person name="Jiang X."/>
            <person name="Kearney S.M."/>
            <person name="Perrotta A.R."/>
            <person name="Berdy B."/>
            <person name="Zhao S."/>
            <person name="Lieberman T.D."/>
            <person name="Swanson P.K."/>
            <person name="Smith M."/>
            <person name="Roesemann S."/>
            <person name="Alexander J.E."/>
            <person name="Rich S.A."/>
            <person name="Livny J."/>
            <person name="Vlamakis H."/>
            <person name="Clish C."/>
            <person name="Bullock K."/>
            <person name="Deik A."/>
            <person name="Scott J."/>
            <person name="Pierce K.A."/>
            <person name="Xavier R.J."/>
            <person name="Alm E.J."/>
        </authorList>
    </citation>
    <scope>NUCLEOTIDE SEQUENCE [LARGE SCALE GENOMIC DNA]</scope>
    <source>
        <strain evidence="4 8">BIOML-A4</strain>
        <strain evidence="5 7">BIOML-A7</strain>
    </source>
</reference>
<reference evidence="3 6" key="2">
    <citation type="submission" date="2019-08" db="EMBL/GenBank/DDBJ databases">
        <title>In-depth cultivation of the pig gut microbiome towards novel bacterial diversity and tailored functional studies.</title>
        <authorList>
            <person name="Wylensek D."/>
            <person name="Hitch T.C.A."/>
            <person name="Clavel T."/>
        </authorList>
    </citation>
    <scope>NUCLEOTIDE SEQUENCE [LARGE SCALE GENOMIC DNA]</scope>
    <source>
        <strain evidence="3 6">WCA3-601-WT-6J</strain>
    </source>
</reference>
<dbReference type="EMBL" id="WMZU01000005">
    <property type="protein sequence ID" value="MTS26624.1"/>
    <property type="molecule type" value="Genomic_DNA"/>
</dbReference>
<evidence type="ECO:0000313" key="5">
    <source>
        <dbReference type="EMBL" id="MTS52379.1"/>
    </source>
</evidence>
<evidence type="ECO:0000313" key="4">
    <source>
        <dbReference type="EMBL" id="MTS26624.1"/>
    </source>
</evidence>
<evidence type="ECO:0000313" key="3">
    <source>
        <dbReference type="EMBL" id="MST92893.1"/>
    </source>
</evidence>
<evidence type="ECO:0000259" key="2">
    <source>
        <dbReference type="Pfam" id="PF06580"/>
    </source>
</evidence>
<sequence length="576" mass="65878">MKRQYSGKKLVIVIFFVMLTVAVLCLTVCGGYALYNSMQDMMTYNRVALDLYLNDLVHVMGDMQNFNEDVFANDLDFTALSRENRFVSAAQRMQVEFNLRHIIQSRTQEITGILLFDTKQNTNYYWFGSDFLGGRVNTKTIEEMRAIRSLWLSDGAPATQRWVSYSDESCTLLMNAFRKRDLYLCAMVDVQACAARENRLEGSGFAFFTRDGILSNVSGAQENGVLLEDMLSAIDGTLFKRGSVIVQSRFNEEMGIGLCGIISFASVWEYLRVYVIMLAASLLFICVLFMCMYRLLRKMLISPLNQIIDATRQIEEGVAAVQSETNPLREMAEIQEALAKLVEQKVTLAKENLCWREQKEHALLQYYQLQTRSHFFLNCLKSIHGLTVQGEREKTINIIGMFSNHLRYVFHDSLNFVTVQAELDEVRDYFGIIEAERSDHILLQQNIDPDLLDFRVPPLIIQTFLENFNKHNAQGGKILRFGIHIDSVEMEGRQYMRIRMTDNGVGYSEEALQSLQSQDGLFEQYHVGVQNLCRRIDILYHGQYEKAFFNSPCGGAVSIFYLPFSAGSGPKQGEES</sequence>
<dbReference type="RefSeq" id="WP_009322929.1">
    <property type="nucleotide sequence ID" value="NZ_CATXDA010000002.1"/>
</dbReference>
<dbReference type="InterPro" id="IPR050640">
    <property type="entry name" value="Bact_2-comp_sensor_kinase"/>
</dbReference>
<dbReference type="Proteomes" id="UP000472755">
    <property type="component" value="Unassembled WGS sequence"/>
</dbReference>
<dbReference type="EMBL" id="VUNJ01000016">
    <property type="protein sequence ID" value="MST92893.1"/>
    <property type="molecule type" value="Genomic_DNA"/>
</dbReference>
<keyword evidence="1" id="KW-0472">Membrane</keyword>
<dbReference type="PANTHER" id="PTHR34220">
    <property type="entry name" value="SENSOR HISTIDINE KINASE YPDA"/>
    <property type="match status" value="1"/>
</dbReference>
<evidence type="ECO:0000313" key="7">
    <source>
        <dbReference type="Proteomes" id="UP000449193"/>
    </source>
</evidence>
<evidence type="ECO:0000313" key="6">
    <source>
        <dbReference type="Proteomes" id="UP000431913"/>
    </source>
</evidence>
<feature type="transmembrane region" description="Helical" evidence="1">
    <location>
        <begin position="274"/>
        <end position="296"/>
    </location>
</feature>
<dbReference type="SUPFAM" id="SSF55874">
    <property type="entry name" value="ATPase domain of HSP90 chaperone/DNA topoisomerase II/histidine kinase"/>
    <property type="match status" value="1"/>
</dbReference>
<dbReference type="InterPro" id="IPR010559">
    <property type="entry name" value="Sig_transdc_His_kin_internal"/>
</dbReference>